<comment type="caution">
    <text evidence="2">The sequence shown here is derived from an EMBL/GenBank/DDBJ whole genome shotgun (WGS) entry which is preliminary data.</text>
</comment>
<reference evidence="2" key="1">
    <citation type="journal article" date="2023" name="Int. J. Syst. Evol. Microbiol.">
        <title>&lt;i&gt;Holtiella tumoricola&lt;/i&gt; gen. nov. sp. nov., isolated from a human clinical sample.</title>
        <authorList>
            <person name="Allen-Vercoe E."/>
            <person name="Daigneault M.C."/>
            <person name="Vancuren S.J."/>
            <person name="Cochrane K."/>
            <person name="O'Neal L.L."/>
            <person name="Sankaranarayanan K."/>
            <person name="Lawson P.A."/>
        </authorList>
    </citation>
    <scope>NUCLEOTIDE SEQUENCE</scope>
    <source>
        <strain evidence="2">CC70A</strain>
    </source>
</reference>
<feature type="transmembrane region" description="Helical" evidence="1">
    <location>
        <begin position="60"/>
        <end position="80"/>
    </location>
</feature>
<keyword evidence="1" id="KW-0472">Membrane</keyword>
<feature type="transmembrane region" description="Helical" evidence="1">
    <location>
        <begin position="7"/>
        <end position="26"/>
    </location>
</feature>
<dbReference type="InterPro" id="IPR021257">
    <property type="entry name" value="DUF2809"/>
</dbReference>
<keyword evidence="1" id="KW-0812">Transmembrane</keyword>
<evidence type="ECO:0000313" key="2">
    <source>
        <dbReference type="EMBL" id="MDA3730553.1"/>
    </source>
</evidence>
<protein>
    <submittedName>
        <fullName evidence="2">DUF2809 domain-containing protein</fullName>
    </submittedName>
</protein>
<dbReference type="AlphaFoldDB" id="A0AA42DK86"/>
<dbReference type="Proteomes" id="UP001169242">
    <property type="component" value="Unassembled WGS sequence"/>
</dbReference>
<gene>
    <name evidence="2" type="ORF">PBV87_03410</name>
</gene>
<dbReference type="EMBL" id="JAQIFT010000014">
    <property type="protein sequence ID" value="MDA3730553.1"/>
    <property type="molecule type" value="Genomic_DNA"/>
</dbReference>
<dbReference type="Pfam" id="PF10990">
    <property type="entry name" value="DUF2809"/>
    <property type="match status" value="1"/>
</dbReference>
<accession>A0AA42DK86</accession>
<name>A0AA42DK86_9FIRM</name>
<evidence type="ECO:0000313" key="3">
    <source>
        <dbReference type="Proteomes" id="UP001169242"/>
    </source>
</evidence>
<feature type="transmembrane region" description="Helical" evidence="1">
    <location>
        <begin position="100"/>
        <end position="122"/>
    </location>
</feature>
<evidence type="ECO:0000256" key="1">
    <source>
        <dbReference type="SAM" id="Phobius"/>
    </source>
</evidence>
<proteinExistence type="predicted"/>
<dbReference type="RefSeq" id="WP_271011178.1">
    <property type="nucleotide sequence ID" value="NZ_JAQIFT010000014.1"/>
</dbReference>
<keyword evidence="1" id="KW-1133">Transmembrane helix</keyword>
<feature type="transmembrane region" description="Helical" evidence="1">
    <location>
        <begin position="32"/>
        <end position="53"/>
    </location>
</feature>
<keyword evidence="3" id="KW-1185">Reference proteome</keyword>
<organism evidence="2 3">
    <name type="scientific">Holtiella tumoricola</name>
    <dbReference type="NCBI Taxonomy" id="3018743"/>
    <lineage>
        <taxon>Bacteria</taxon>
        <taxon>Bacillati</taxon>
        <taxon>Bacillota</taxon>
        <taxon>Clostridia</taxon>
        <taxon>Lachnospirales</taxon>
        <taxon>Cellulosilyticaceae</taxon>
        <taxon>Holtiella</taxon>
    </lineage>
</organism>
<sequence length="126" mass="13994">MNRNRIWYGGLVIITIVLGILSRRISGLPEFIAIYSGDTLWALMVFLGIAFVFKNVSIKYVMLMAFVVAFGIELSQLYHAPWIDAIRATTLGGLVLGYGFLWSDLVCYSVGILIGGIIELLMNEKS</sequence>